<name>A0AAD1K8W8_9GAMM</name>
<sequence length="60" mass="6798">MQLQAVLRQGIHDALMVTAWIYHSGFATLLTPDEAAILLERGHWDDLVFHYTHSQAVIVP</sequence>
<dbReference type="EMBL" id="AP024613">
    <property type="protein sequence ID" value="BCV44805.1"/>
    <property type="molecule type" value="Genomic_DNA"/>
</dbReference>
<dbReference type="Proteomes" id="UP000825078">
    <property type="component" value="Chromosome"/>
</dbReference>
<evidence type="ECO:0000313" key="1">
    <source>
        <dbReference type="EMBL" id="BCV44805.1"/>
    </source>
</evidence>
<accession>A0AAD1K8W8</accession>
<organism evidence="1 2">
    <name type="scientific">Shewanella algae</name>
    <dbReference type="NCBI Taxonomy" id="38313"/>
    <lineage>
        <taxon>Bacteria</taxon>
        <taxon>Pseudomonadati</taxon>
        <taxon>Pseudomonadota</taxon>
        <taxon>Gammaproteobacteria</taxon>
        <taxon>Alteromonadales</taxon>
        <taxon>Shewanellaceae</taxon>
        <taxon>Shewanella</taxon>
    </lineage>
</organism>
<reference evidence="1" key="1">
    <citation type="submission" date="2021-05" db="EMBL/GenBank/DDBJ databases">
        <title>Molecular characterization for Shewanella algae harboring chromosomal blaOXA-55-like strains isolated from clinical and environment sample.</title>
        <authorList>
            <person name="Ohama Y."/>
            <person name="Aoki K."/>
            <person name="Harada S."/>
            <person name="Moriya K."/>
            <person name="Ishii Y."/>
            <person name="Tateda K."/>
        </authorList>
    </citation>
    <scope>NUCLEOTIDE SEQUENCE</scope>
    <source>
        <strain evidence="1">TUM17379</strain>
    </source>
</reference>
<proteinExistence type="predicted"/>
<evidence type="ECO:0000313" key="2">
    <source>
        <dbReference type="Proteomes" id="UP000825078"/>
    </source>
</evidence>
<protein>
    <submittedName>
        <fullName evidence="1">Uncharacterized protein</fullName>
    </submittedName>
</protein>
<dbReference type="AlphaFoldDB" id="A0AAD1K8W8"/>
<gene>
    <name evidence="1" type="ORF">TUM17379_18230</name>
</gene>